<proteinExistence type="predicted"/>
<evidence type="ECO:0000313" key="2">
    <source>
        <dbReference type="EMBL" id="QOV91699.1"/>
    </source>
</evidence>
<gene>
    <name evidence="2" type="ORF">IPV69_10175</name>
</gene>
<dbReference type="AlphaFoldDB" id="A0A7M2X265"/>
<evidence type="ECO:0000256" key="1">
    <source>
        <dbReference type="SAM" id="MobiDB-lite"/>
    </source>
</evidence>
<accession>A0A7M2X265</accession>
<reference evidence="2 3" key="1">
    <citation type="submission" date="2020-10" db="EMBL/GenBank/DDBJ databases">
        <title>Wide distribution of Phycisphaera-like planctomycetes from WD2101 soil group in peatlands and genome analysis of the first cultivated representative.</title>
        <authorList>
            <person name="Dedysh S.N."/>
            <person name="Beletsky A.V."/>
            <person name="Ivanova A."/>
            <person name="Kulichevskaya I.S."/>
            <person name="Suzina N.E."/>
            <person name="Philippov D.A."/>
            <person name="Rakitin A.L."/>
            <person name="Mardanov A.V."/>
            <person name="Ravin N.V."/>
        </authorList>
    </citation>
    <scope>NUCLEOTIDE SEQUENCE [LARGE SCALE GENOMIC DNA]</scope>
    <source>
        <strain evidence="2 3">M1803</strain>
    </source>
</reference>
<dbReference type="Proteomes" id="UP000593765">
    <property type="component" value="Chromosome"/>
</dbReference>
<protein>
    <submittedName>
        <fullName evidence="2">Uncharacterized protein</fullName>
    </submittedName>
</protein>
<name>A0A7M2X265_9BACT</name>
<dbReference type="KEGG" id="hbs:IPV69_10175"/>
<organism evidence="2 3">
    <name type="scientific">Humisphaera borealis</name>
    <dbReference type="NCBI Taxonomy" id="2807512"/>
    <lineage>
        <taxon>Bacteria</taxon>
        <taxon>Pseudomonadati</taxon>
        <taxon>Planctomycetota</taxon>
        <taxon>Phycisphaerae</taxon>
        <taxon>Tepidisphaerales</taxon>
        <taxon>Tepidisphaeraceae</taxon>
        <taxon>Humisphaera</taxon>
    </lineage>
</organism>
<dbReference type="RefSeq" id="WP_206295004.1">
    <property type="nucleotide sequence ID" value="NZ_CP063458.1"/>
</dbReference>
<sequence>MFDEPGESQAENPTDPAVRAKDKADEFRMHAELCAVFEGPRKFDAELRAGLDADLARKLQRTIGKLEKSKIPETPVLTPESVAEATEVLTLAEKEELPTNDYHIHRRPGEVMIVRWLSGDEVDLYYTRLQAHFDVALEQCREDERQAHEWKSDPATKAYLAALDKVEVNMAERYLREPIKTHGLFVLSTQSADELNIAYLADYIMSVPAAEIVGEASAPPDEPTEKDLAWFFKLFSLRGVVEGVEKMCFFAYLQKTSDDEW</sequence>
<feature type="region of interest" description="Disordered" evidence="1">
    <location>
        <begin position="1"/>
        <end position="23"/>
    </location>
</feature>
<dbReference type="EMBL" id="CP063458">
    <property type="protein sequence ID" value="QOV91699.1"/>
    <property type="molecule type" value="Genomic_DNA"/>
</dbReference>
<evidence type="ECO:0000313" key="3">
    <source>
        <dbReference type="Proteomes" id="UP000593765"/>
    </source>
</evidence>
<keyword evidence="3" id="KW-1185">Reference proteome</keyword>